<feature type="region of interest" description="Disordered" evidence="1">
    <location>
        <begin position="292"/>
        <end position="317"/>
    </location>
</feature>
<dbReference type="EMBL" id="CABIJS010000432">
    <property type="protein sequence ID" value="VUZ51188.1"/>
    <property type="molecule type" value="Genomic_DNA"/>
</dbReference>
<dbReference type="OrthoDB" id="6325064at2759"/>
<sequence>MYKKRPLPRSIRRRNFREHLRRKTLRKLKKPVPAKKKDAGVQTDLSCLQQGSLLLTLVNELTKVLKKKKMIGSNKNQTIDISVKPDDPLGTSFQYHLRINDTSASQRQLLQSETSENTKKKEVSISENNQIVVTAVKLHDPPETSVQCNLSICDASTPRQKESRGKPSQNEVNEELGNKGEFSSENIQMIRRQSSPNTAFQNYLKIEDVSIAKQLESLNQPSESRIAEISEKREESRSGKNQTLHDFPDANCQRSLRIKDVSAPKGEDLQVQSSASELVEDLKKTELAGTVEVSEEQRETSKGNSEVGNCTSVKSNATDSKDEKLEGFTLEEKRLLTPKKISNRERQEAISTTLRNRSYRDSTFSSRNRRVDRILEPSTPRRNISYPRTPIPINLPTPSYMAPTIASAGKMNTSFSRNNNVGITSRQFTRNKHFVHDTVLNKPRRSLSLNDISVLQANLESNDQIDSGYSTAKENGLYIKMSRLIPRLNDITMEQFISWDPSEVEDFLNTITEEPELVDILRRNEVNGDLLLNLTEETVKAKPFNLDNDKIDILNRIISAIRSRFVRKS</sequence>
<dbReference type="InterPro" id="IPR013761">
    <property type="entry name" value="SAM/pointed_sf"/>
</dbReference>
<evidence type="ECO:0000313" key="3">
    <source>
        <dbReference type="EMBL" id="VDL18971.1"/>
    </source>
</evidence>
<proteinExistence type="predicted"/>
<dbReference type="Proteomes" id="UP000274504">
    <property type="component" value="Unassembled WGS sequence"/>
</dbReference>
<gene>
    <name evidence="3" type="ORF">HDID_LOCUS1510</name>
    <name evidence="4" type="ORF">WMSIL1_LOCUS9989</name>
</gene>
<evidence type="ECO:0000313" key="6">
    <source>
        <dbReference type="Proteomes" id="UP000321570"/>
    </source>
</evidence>
<reference evidence="4 6" key="3">
    <citation type="submission" date="2019-07" db="EMBL/GenBank/DDBJ databases">
        <authorList>
            <person name="Jastrzebski P J."/>
            <person name="Paukszto L."/>
            <person name="Jastrzebski P J."/>
        </authorList>
    </citation>
    <scope>NUCLEOTIDE SEQUENCE [LARGE SCALE GENOMIC DNA]</scope>
    <source>
        <strain evidence="4 6">WMS-il1</strain>
    </source>
</reference>
<reference evidence="7" key="1">
    <citation type="submission" date="2017-02" db="UniProtKB">
        <authorList>
            <consortium name="WormBaseParasite"/>
        </authorList>
    </citation>
    <scope>IDENTIFICATION</scope>
</reference>
<dbReference type="Pfam" id="PF07647">
    <property type="entry name" value="SAM_2"/>
    <property type="match status" value="1"/>
</dbReference>
<feature type="region of interest" description="Disordered" evidence="1">
    <location>
        <begin position="222"/>
        <end position="247"/>
    </location>
</feature>
<dbReference type="Gene3D" id="1.10.150.50">
    <property type="entry name" value="Transcription Factor, Ets-1"/>
    <property type="match status" value="1"/>
</dbReference>
<evidence type="ECO:0000313" key="4">
    <source>
        <dbReference type="EMBL" id="VUZ51188.1"/>
    </source>
</evidence>
<evidence type="ECO:0000256" key="1">
    <source>
        <dbReference type="SAM" id="MobiDB-lite"/>
    </source>
</evidence>
<feature type="compositionally biased region" description="Basic and acidic residues" evidence="1">
    <location>
        <begin position="225"/>
        <end position="238"/>
    </location>
</feature>
<organism evidence="7">
    <name type="scientific">Hymenolepis diminuta</name>
    <name type="common">Rat tapeworm</name>
    <dbReference type="NCBI Taxonomy" id="6216"/>
    <lineage>
        <taxon>Eukaryota</taxon>
        <taxon>Metazoa</taxon>
        <taxon>Spiralia</taxon>
        <taxon>Lophotrochozoa</taxon>
        <taxon>Platyhelminthes</taxon>
        <taxon>Cestoda</taxon>
        <taxon>Eucestoda</taxon>
        <taxon>Cyclophyllidea</taxon>
        <taxon>Hymenolepididae</taxon>
        <taxon>Hymenolepis</taxon>
    </lineage>
</organism>
<feature type="compositionally biased region" description="Polar residues" evidence="1">
    <location>
        <begin position="302"/>
        <end position="317"/>
    </location>
</feature>
<evidence type="ECO:0000259" key="2">
    <source>
        <dbReference type="Pfam" id="PF07647"/>
    </source>
</evidence>
<feature type="domain" description="SAM" evidence="2">
    <location>
        <begin position="498"/>
        <end position="557"/>
    </location>
</feature>
<dbReference type="Proteomes" id="UP000321570">
    <property type="component" value="Unassembled WGS sequence"/>
</dbReference>
<evidence type="ECO:0000313" key="7">
    <source>
        <dbReference type="WBParaSite" id="HDID_0000150901-mRNA-1"/>
    </source>
</evidence>
<name>A0A0R3SAU3_HYMDI</name>
<dbReference type="SUPFAM" id="SSF47769">
    <property type="entry name" value="SAM/Pointed domain"/>
    <property type="match status" value="1"/>
</dbReference>
<protein>
    <submittedName>
        <fullName evidence="7">SAM domain-containing protein</fullName>
    </submittedName>
</protein>
<reference evidence="3 5" key="2">
    <citation type="submission" date="2018-11" db="EMBL/GenBank/DDBJ databases">
        <authorList>
            <consortium name="Pathogen Informatics"/>
        </authorList>
    </citation>
    <scope>NUCLEOTIDE SEQUENCE [LARGE SCALE GENOMIC DNA]</scope>
</reference>
<feature type="region of interest" description="Disordered" evidence="1">
    <location>
        <begin position="156"/>
        <end position="184"/>
    </location>
</feature>
<keyword evidence="6" id="KW-1185">Reference proteome</keyword>
<evidence type="ECO:0000313" key="5">
    <source>
        <dbReference type="Proteomes" id="UP000274504"/>
    </source>
</evidence>
<dbReference type="InterPro" id="IPR001660">
    <property type="entry name" value="SAM"/>
</dbReference>
<accession>A0A0R3SAU3</accession>
<dbReference type="EMBL" id="UYSG01000282">
    <property type="protein sequence ID" value="VDL18971.1"/>
    <property type="molecule type" value="Genomic_DNA"/>
</dbReference>
<dbReference type="AlphaFoldDB" id="A0A0R3SAU3"/>
<dbReference type="WBParaSite" id="HDID_0000150901-mRNA-1">
    <property type="protein sequence ID" value="HDID_0000150901-mRNA-1"/>
    <property type="gene ID" value="HDID_0000150901"/>
</dbReference>